<dbReference type="EMBL" id="JBHUPD010000002">
    <property type="protein sequence ID" value="MFD2872374.1"/>
    <property type="molecule type" value="Genomic_DNA"/>
</dbReference>
<proteinExistence type="predicted"/>
<dbReference type="RefSeq" id="WP_377183987.1">
    <property type="nucleotide sequence ID" value="NZ_JBHUPD010000002.1"/>
</dbReference>
<gene>
    <name evidence="2" type="ORF">ACFS5N_07850</name>
</gene>
<feature type="signal peptide" evidence="1">
    <location>
        <begin position="1"/>
        <end position="20"/>
    </location>
</feature>
<reference evidence="3" key="1">
    <citation type="journal article" date="2019" name="Int. J. Syst. Evol. Microbiol.">
        <title>The Global Catalogue of Microorganisms (GCM) 10K type strain sequencing project: providing services to taxonomists for standard genome sequencing and annotation.</title>
        <authorList>
            <consortium name="The Broad Institute Genomics Platform"/>
            <consortium name="The Broad Institute Genome Sequencing Center for Infectious Disease"/>
            <person name="Wu L."/>
            <person name="Ma J."/>
        </authorList>
    </citation>
    <scope>NUCLEOTIDE SEQUENCE [LARGE SCALE GENOMIC DNA]</scope>
    <source>
        <strain evidence="3">KCTC 22437</strain>
    </source>
</reference>
<sequence>MKVIKLAAFICLSFSITAFAQTPKAIEADLLRLLKKIDSNSPEIDKANDDFAKKLKYYTEKYPATLDQSFESLKKAHLDISTSTDGLFRIYSWDTWTGGTMHYFESLFQYKSGNGTISTIDMPKTEGDSRPNYYKMYTFTANTQKYYLAIWLNIGSTKLGMNGVKVFSIINGKLRDDIKLIKTVTGMHNQLYYEYDNGWYEKFDINFDAATKTIQLPLITGDSKPTSKFITYKFTGKYFEKVKN</sequence>
<organism evidence="2 3">
    <name type="scientific">Mucilaginibacter ximonensis</name>
    <dbReference type="NCBI Taxonomy" id="538021"/>
    <lineage>
        <taxon>Bacteria</taxon>
        <taxon>Pseudomonadati</taxon>
        <taxon>Bacteroidota</taxon>
        <taxon>Sphingobacteriia</taxon>
        <taxon>Sphingobacteriales</taxon>
        <taxon>Sphingobacteriaceae</taxon>
        <taxon>Mucilaginibacter</taxon>
    </lineage>
</organism>
<feature type="chain" id="PRO_5047188002" evidence="1">
    <location>
        <begin position="21"/>
        <end position="244"/>
    </location>
</feature>
<accession>A0ABW5YBK9</accession>
<keyword evidence="1" id="KW-0732">Signal</keyword>
<evidence type="ECO:0000313" key="3">
    <source>
        <dbReference type="Proteomes" id="UP001597557"/>
    </source>
</evidence>
<comment type="caution">
    <text evidence="2">The sequence shown here is derived from an EMBL/GenBank/DDBJ whole genome shotgun (WGS) entry which is preliminary data.</text>
</comment>
<name>A0ABW5YBK9_9SPHI</name>
<evidence type="ECO:0000313" key="2">
    <source>
        <dbReference type="EMBL" id="MFD2872374.1"/>
    </source>
</evidence>
<dbReference type="Proteomes" id="UP001597557">
    <property type="component" value="Unassembled WGS sequence"/>
</dbReference>
<evidence type="ECO:0000256" key="1">
    <source>
        <dbReference type="SAM" id="SignalP"/>
    </source>
</evidence>
<protein>
    <submittedName>
        <fullName evidence="2">Uncharacterized protein</fullName>
    </submittedName>
</protein>
<keyword evidence="3" id="KW-1185">Reference proteome</keyword>